<evidence type="ECO:0000313" key="2">
    <source>
        <dbReference type="EnsemblMetazoa" id="XP_016969572.2"/>
    </source>
</evidence>
<evidence type="ECO:0008006" key="4">
    <source>
        <dbReference type="Google" id="ProtNLM"/>
    </source>
</evidence>
<dbReference type="EnsemblMetazoa" id="XM_017114083.2">
    <property type="protein sequence ID" value="XP_016969572.2"/>
    <property type="gene ID" value="LOC108037507"/>
</dbReference>
<evidence type="ECO:0000256" key="1">
    <source>
        <dbReference type="SAM" id="MobiDB-lite"/>
    </source>
</evidence>
<evidence type="ECO:0000313" key="3">
    <source>
        <dbReference type="Proteomes" id="UP001652680"/>
    </source>
</evidence>
<proteinExistence type="predicted"/>
<feature type="compositionally biased region" description="Polar residues" evidence="1">
    <location>
        <begin position="18"/>
        <end position="29"/>
    </location>
</feature>
<dbReference type="RefSeq" id="XP_016969572.2">
    <property type="nucleotide sequence ID" value="XM_017114083.2"/>
</dbReference>
<dbReference type="Gene3D" id="3.80.10.10">
    <property type="entry name" value="Ribonuclease Inhibitor"/>
    <property type="match status" value="1"/>
</dbReference>
<dbReference type="Proteomes" id="UP001652680">
    <property type="component" value="Unassembled WGS sequence"/>
</dbReference>
<keyword evidence="3" id="KW-1185">Reference proteome</keyword>
<dbReference type="GeneID" id="108037507"/>
<feature type="region of interest" description="Disordered" evidence="1">
    <location>
        <begin position="1"/>
        <end position="34"/>
    </location>
</feature>
<reference evidence="2" key="2">
    <citation type="submission" date="2025-05" db="UniProtKB">
        <authorList>
            <consortium name="EnsemblMetazoa"/>
        </authorList>
    </citation>
    <scope>IDENTIFICATION</scope>
</reference>
<dbReference type="SUPFAM" id="SSF52047">
    <property type="entry name" value="RNI-like"/>
    <property type="match status" value="1"/>
</dbReference>
<reference evidence="3" key="1">
    <citation type="journal article" date="2021" name="Elife">
        <title>Highly contiguous assemblies of 101 drosophilid genomes.</title>
        <authorList>
            <person name="Kim B.Y."/>
            <person name="Wang J.R."/>
            <person name="Miller D.E."/>
            <person name="Barmina O."/>
            <person name="Delaney E."/>
            <person name="Thompson A."/>
            <person name="Comeault A.A."/>
            <person name="Peede D."/>
            <person name="D'Agostino E.R."/>
            <person name="Pelaez J."/>
            <person name="Aguilar J.M."/>
            <person name="Haji D."/>
            <person name="Matsunaga T."/>
            <person name="Armstrong E.E."/>
            <person name="Zych M."/>
            <person name="Ogawa Y."/>
            <person name="Stamenkovic-Radak M."/>
            <person name="Jelic M."/>
            <person name="Veselinovic M.S."/>
            <person name="Tanaskovic M."/>
            <person name="Eric P."/>
            <person name="Gao J.J."/>
            <person name="Katoh T.K."/>
            <person name="Toda M.J."/>
            <person name="Watabe H."/>
            <person name="Watada M."/>
            <person name="Davis J.S."/>
            <person name="Moyle L.C."/>
            <person name="Manoli G."/>
            <person name="Bertolini E."/>
            <person name="Kostal V."/>
            <person name="Hawley R.S."/>
            <person name="Takahashi A."/>
            <person name="Jones C.D."/>
            <person name="Price D.K."/>
            <person name="Whiteman N."/>
            <person name="Kopp A."/>
            <person name="Matute D.R."/>
            <person name="Petrov D.A."/>
        </authorList>
    </citation>
    <scope>NUCLEOTIDE SEQUENCE [LARGE SCALE GENOMIC DNA]</scope>
</reference>
<name>A0ABM5GUL1_DRORH</name>
<accession>A0ABM5GUL1</accession>
<sequence length="284" mass="32411">MLQRLSRGFSSLGRCGSRTASSLPTNQAQPGEEVEVSATVKRIRAELAADKQKLNWRTPIGDRPEDWSSKLKLFSDSEQTSDFIVMMQRPIDLSPRKMRLWWDNRQEQIERHMQQFIPDRHKILGAELAAAHFIMYRGGAVKFLNDSRWHRATEDEGDLNLPNKFDPGYKVEALRCDNMTLYYEGLENLRCLDSLKFLSFHNIKTFDDWCLDRVSGGGFPHLEVLDLSGTQITTNGLASLYRLPKLKLLILDDPKETLEFELATAMLEESMPALKVVGADVIHG</sequence>
<protein>
    <recommendedName>
        <fullName evidence="4">Mitochondrial ATP synthase regulatory component factor B</fullName>
    </recommendedName>
</protein>
<dbReference type="InterPro" id="IPR032675">
    <property type="entry name" value="LRR_dom_sf"/>
</dbReference>
<organism evidence="2 3">
    <name type="scientific">Drosophila rhopaloa</name>
    <name type="common">Fruit fly</name>
    <dbReference type="NCBI Taxonomy" id="1041015"/>
    <lineage>
        <taxon>Eukaryota</taxon>
        <taxon>Metazoa</taxon>
        <taxon>Ecdysozoa</taxon>
        <taxon>Arthropoda</taxon>
        <taxon>Hexapoda</taxon>
        <taxon>Insecta</taxon>
        <taxon>Pterygota</taxon>
        <taxon>Neoptera</taxon>
        <taxon>Endopterygota</taxon>
        <taxon>Diptera</taxon>
        <taxon>Brachycera</taxon>
        <taxon>Muscomorpha</taxon>
        <taxon>Ephydroidea</taxon>
        <taxon>Drosophilidae</taxon>
        <taxon>Drosophila</taxon>
        <taxon>Sophophora</taxon>
    </lineage>
</organism>